<dbReference type="EMBL" id="JACHJW010000001">
    <property type="protein sequence ID" value="MBB4958921.1"/>
    <property type="molecule type" value="Genomic_DNA"/>
</dbReference>
<keyword evidence="1" id="KW-0175">Coiled coil</keyword>
<sequence>MTTTDPTPPLDLDAIRRRMDAASPGPWIAHPDGLVWTEQAIPGDPVSGSVELADAEFIAHSRADIELLLAELTEVRVELDYQRQMRANYDELHADQVEQLRAELAEARDTIATLRQVVADAADALGEGEQGTDHDHPDEPTNPDAAVACLLCTPLALITVGQLDQHNREHHAEALAEAAQTVSLPGVS</sequence>
<protein>
    <submittedName>
        <fullName evidence="2">Uncharacterized protein</fullName>
    </submittedName>
</protein>
<dbReference type="RefSeq" id="WP_184534938.1">
    <property type="nucleotide sequence ID" value="NZ_JACHJW010000001.1"/>
</dbReference>
<gene>
    <name evidence="2" type="ORF">FHR38_002654</name>
</gene>
<accession>A0A7W7WP75</accession>
<name>A0A7W7WP75_9ACTN</name>
<comment type="caution">
    <text evidence="2">The sequence shown here is derived from an EMBL/GenBank/DDBJ whole genome shotgun (WGS) entry which is preliminary data.</text>
</comment>
<proteinExistence type="predicted"/>
<organism evidence="2 3">
    <name type="scientific">Micromonospora polyrhachis</name>
    <dbReference type="NCBI Taxonomy" id="1282883"/>
    <lineage>
        <taxon>Bacteria</taxon>
        <taxon>Bacillati</taxon>
        <taxon>Actinomycetota</taxon>
        <taxon>Actinomycetes</taxon>
        <taxon>Micromonosporales</taxon>
        <taxon>Micromonosporaceae</taxon>
        <taxon>Micromonospora</taxon>
    </lineage>
</organism>
<feature type="coiled-coil region" evidence="1">
    <location>
        <begin position="90"/>
        <end position="124"/>
    </location>
</feature>
<dbReference type="AlphaFoldDB" id="A0A7W7WP75"/>
<evidence type="ECO:0000256" key="1">
    <source>
        <dbReference type="SAM" id="Coils"/>
    </source>
</evidence>
<dbReference type="Proteomes" id="UP000578819">
    <property type="component" value="Unassembled WGS sequence"/>
</dbReference>
<evidence type="ECO:0000313" key="3">
    <source>
        <dbReference type="Proteomes" id="UP000578819"/>
    </source>
</evidence>
<evidence type="ECO:0000313" key="2">
    <source>
        <dbReference type="EMBL" id="MBB4958921.1"/>
    </source>
</evidence>
<keyword evidence="3" id="KW-1185">Reference proteome</keyword>
<reference evidence="2 3" key="1">
    <citation type="submission" date="2020-08" db="EMBL/GenBank/DDBJ databases">
        <title>Sequencing the genomes of 1000 actinobacteria strains.</title>
        <authorList>
            <person name="Klenk H.-P."/>
        </authorList>
    </citation>
    <scope>NUCLEOTIDE SEQUENCE [LARGE SCALE GENOMIC DNA]</scope>
    <source>
        <strain evidence="2 3">DSM 45886</strain>
    </source>
</reference>